<dbReference type="RefSeq" id="WP_256537810.1">
    <property type="nucleotide sequence ID" value="NZ_JANHOH010000001.1"/>
</dbReference>
<sequence length="281" mass="32812">MPQQKLPKHWFPLAQLIVGVIFAYSITRYGDTFYAYVTIYVSVMFSIIIFWLENREIDVISESQMLAHLKKKEYLTLDNIIGATKIKELLTIHEELDRSKFILNPSQLDDYTTKAIEDILERGIGKMGYYATHIVNDAYYVGIWGSSAPEEEDQRPFVEPQKKLLNRDGEVIRIFIIVSTYFNANREKVLQMLDHHDKYYDGTAKKITTLIYKPSRGELLGNDISIVSDNIVFEWIRDNSSRGYRNGNCYIMPVDTIQHIERFKTMKERAITKEQFLASLR</sequence>
<organism evidence="2 3">
    <name type="scientific">Mucilaginibacter aquariorum</name>
    <dbReference type="NCBI Taxonomy" id="2967225"/>
    <lineage>
        <taxon>Bacteria</taxon>
        <taxon>Pseudomonadati</taxon>
        <taxon>Bacteroidota</taxon>
        <taxon>Sphingobacteriia</taxon>
        <taxon>Sphingobacteriales</taxon>
        <taxon>Sphingobacteriaceae</taxon>
        <taxon>Mucilaginibacter</taxon>
    </lineage>
</organism>
<name>A0ABT1SZB3_9SPHI</name>
<feature type="transmembrane region" description="Helical" evidence="1">
    <location>
        <begin position="33"/>
        <end position="52"/>
    </location>
</feature>
<dbReference type="Proteomes" id="UP001204376">
    <property type="component" value="Unassembled WGS sequence"/>
</dbReference>
<keyword evidence="1" id="KW-0472">Membrane</keyword>
<gene>
    <name evidence="2" type="ORF">NPE20_06555</name>
</gene>
<evidence type="ECO:0000256" key="1">
    <source>
        <dbReference type="SAM" id="Phobius"/>
    </source>
</evidence>
<comment type="caution">
    <text evidence="2">The sequence shown here is derived from an EMBL/GenBank/DDBJ whole genome shotgun (WGS) entry which is preliminary data.</text>
</comment>
<keyword evidence="1" id="KW-0812">Transmembrane</keyword>
<accession>A0ABT1SZB3</accession>
<feature type="transmembrane region" description="Helical" evidence="1">
    <location>
        <begin position="9"/>
        <end position="27"/>
    </location>
</feature>
<reference evidence="2 3" key="1">
    <citation type="submission" date="2022-07" db="EMBL/GenBank/DDBJ databases">
        <title>Mucilaginibacter sp. JC4.</title>
        <authorList>
            <person name="Le V."/>
            <person name="Ko S.-R."/>
            <person name="Ahn C.-Y."/>
            <person name="Oh H.-M."/>
        </authorList>
    </citation>
    <scope>NUCLEOTIDE SEQUENCE [LARGE SCALE GENOMIC DNA]</scope>
    <source>
        <strain evidence="2 3">JC4</strain>
    </source>
</reference>
<keyword evidence="1" id="KW-1133">Transmembrane helix</keyword>
<dbReference type="EMBL" id="JANHOH010000001">
    <property type="protein sequence ID" value="MCQ6957607.1"/>
    <property type="molecule type" value="Genomic_DNA"/>
</dbReference>
<proteinExistence type="predicted"/>
<keyword evidence="3" id="KW-1185">Reference proteome</keyword>
<protein>
    <submittedName>
        <fullName evidence="2">Uncharacterized protein</fullName>
    </submittedName>
</protein>
<evidence type="ECO:0000313" key="2">
    <source>
        <dbReference type="EMBL" id="MCQ6957607.1"/>
    </source>
</evidence>
<evidence type="ECO:0000313" key="3">
    <source>
        <dbReference type="Proteomes" id="UP001204376"/>
    </source>
</evidence>